<name>A0A7X3MQB8_9HYPH</name>
<sequence length="168" mass="18260">MKSGAPGVDHTAARKFALTNGVVGAGWGLNGSTQETEVPDGCRDLLKYLRHAKKVFPSNSAMLTAAKIFGSQMKVGDFCWTYIPGAGEYWCCRIEGEFEYRVGGAFDLYDLHMTRRCTWANAGMENMVPEVIINALRSQFGTVTAIKTDAHIAIEAAQAALKCESTSL</sequence>
<evidence type="ECO:0000313" key="1">
    <source>
        <dbReference type="EMBL" id="MXQ11261.1"/>
    </source>
</evidence>
<gene>
    <name evidence="1" type="ORF">GR328_07305</name>
</gene>
<dbReference type="AlphaFoldDB" id="A0A7X3MQB8"/>
<dbReference type="RefSeq" id="WP_160883859.1">
    <property type="nucleotide sequence ID" value="NZ_WURB01000004.1"/>
</dbReference>
<accession>A0A7X3MQB8</accession>
<comment type="caution">
    <text evidence="1">The sequence shown here is derived from an EMBL/GenBank/DDBJ whole genome shotgun (WGS) entry which is preliminary data.</text>
</comment>
<reference evidence="1 2" key="2">
    <citation type="submission" date="2020-01" db="EMBL/GenBank/DDBJ databases">
        <title>Microvirga sp. nov., an arsenate reduction bacterium isolated from Tibet hotspring sediments.</title>
        <authorList>
            <person name="Xian W.-D."/>
            <person name="Li W.-J."/>
        </authorList>
    </citation>
    <scope>NUCLEOTIDE SEQUENCE [LARGE SCALE GENOMIC DNA]</scope>
    <source>
        <strain evidence="1 2">KCTC 23863</strain>
    </source>
</reference>
<keyword evidence="2" id="KW-1185">Reference proteome</keyword>
<dbReference type="Proteomes" id="UP000436483">
    <property type="component" value="Unassembled WGS sequence"/>
</dbReference>
<proteinExistence type="predicted"/>
<protein>
    <submittedName>
        <fullName evidence="1">Uncharacterized protein</fullName>
    </submittedName>
</protein>
<dbReference type="OrthoDB" id="9781481at2"/>
<reference evidence="1 2" key="1">
    <citation type="submission" date="2019-12" db="EMBL/GenBank/DDBJ databases">
        <authorList>
            <person name="Yuan C.-G."/>
        </authorList>
    </citation>
    <scope>NUCLEOTIDE SEQUENCE [LARGE SCALE GENOMIC DNA]</scope>
    <source>
        <strain evidence="1 2">KCTC 23863</strain>
    </source>
</reference>
<organism evidence="1 2">
    <name type="scientific">Microvirga makkahensis</name>
    <dbReference type="NCBI Taxonomy" id="1128670"/>
    <lineage>
        <taxon>Bacteria</taxon>
        <taxon>Pseudomonadati</taxon>
        <taxon>Pseudomonadota</taxon>
        <taxon>Alphaproteobacteria</taxon>
        <taxon>Hyphomicrobiales</taxon>
        <taxon>Methylobacteriaceae</taxon>
        <taxon>Microvirga</taxon>
    </lineage>
</organism>
<evidence type="ECO:0000313" key="2">
    <source>
        <dbReference type="Proteomes" id="UP000436483"/>
    </source>
</evidence>
<dbReference type="EMBL" id="WURB01000004">
    <property type="protein sequence ID" value="MXQ11261.1"/>
    <property type="molecule type" value="Genomic_DNA"/>
</dbReference>